<dbReference type="Gene3D" id="3.40.50.720">
    <property type="entry name" value="NAD(P)-binding Rossmann-like Domain"/>
    <property type="match status" value="1"/>
</dbReference>
<dbReference type="Pfam" id="PF00106">
    <property type="entry name" value="adh_short"/>
    <property type="match status" value="1"/>
</dbReference>
<reference evidence="3 4" key="1">
    <citation type="submission" date="2015-10" db="EMBL/GenBank/DDBJ databases">
        <title>Pseudomonas helleri sp. nov. and Pseudomonas weihenstephanensis sp. nov., isolated from raw cows milk.</title>
        <authorList>
            <person name="Von Neubeck M."/>
            <person name="Huptas C."/>
            <person name="Wenning M."/>
            <person name="Scherer S."/>
        </authorList>
    </citation>
    <scope>NUCLEOTIDE SEQUENCE [LARGE SCALE GENOMIC DNA]</scope>
    <source>
        <strain evidence="3 4">BSTT44</strain>
    </source>
</reference>
<dbReference type="RefSeq" id="WP_055103977.1">
    <property type="nucleotide sequence ID" value="NZ_LLWH01000193.1"/>
</dbReference>
<proteinExistence type="inferred from homology"/>
<evidence type="ECO:0000256" key="1">
    <source>
        <dbReference type="ARBA" id="ARBA00006484"/>
    </source>
</evidence>
<dbReference type="Proteomes" id="UP000050342">
    <property type="component" value="Unassembled WGS sequence"/>
</dbReference>
<dbReference type="GO" id="GO:0016491">
    <property type="term" value="F:oxidoreductase activity"/>
    <property type="evidence" value="ECO:0007669"/>
    <property type="project" value="UniProtKB-KW"/>
</dbReference>
<comment type="similarity">
    <text evidence="1">Belongs to the short-chain dehydrogenases/reductases (SDR) family.</text>
</comment>
<gene>
    <name evidence="3" type="ORF">AQS70_14130</name>
</gene>
<sequence>MIEGRRIWLTGASSGIGAHMAKELLQNGAHLALTARTLAPLVRLYERYPGQVLLVPGDLTDHAQVREIGMTIAQTWGALDTVILSAGTCEYVDVRQFDARVIERSVCTNLLANSYCIESALPLLRAGRTPHLVGVVSAITAAPQSRAQAFGAAKSGLRYLLASLRVDLAAEKIDVTLVSPGFIDTSPATHNEHSAQVHWPASKAASYICQQLQKRPREIVFPTRFLKVLNVLANLPKRLHMALTKRLSRRPDETSS</sequence>
<keyword evidence="4" id="KW-1185">Reference proteome</keyword>
<evidence type="ECO:0000313" key="4">
    <source>
        <dbReference type="Proteomes" id="UP000050342"/>
    </source>
</evidence>
<dbReference type="InterPro" id="IPR036291">
    <property type="entry name" value="NAD(P)-bd_dom_sf"/>
</dbReference>
<dbReference type="STRING" id="1563157.AQS70_14130"/>
<accession>A0A0Q1CDZ5</accession>
<dbReference type="PANTHER" id="PTHR44196">
    <property type="entry name" value="DEHYDROGENASE/REDUCTASE SDR FAMILY MEMBER 7B"/>
    <property type="match status" value="1"/>
</dbReference>
<keyword evidence="2" id="KW-0560">Oxidoreductase</keyword>
<dbReference type="EMBL" id="LLWH01000193">
    <property type="protein sequence ID" value="KQB52538.1"/>
    <property type="molecule type" value="Genomic_DNA"/>
</dbReference>
<organism evidence="3 4">
    <name type="scientific">Pseudomonas endophytica</name>
    <dbReference type="NCBI Taxonomy" id="1563157"/>
    <lineage>
        <taxon>Bacteria</taxon>
        <taxon>Pseudomonadati</taxon>
        <taxon>Pseudomonadota</taxon>
        <taxon>Gammaproteobacteria</taxon>
        <taxon>Pseudomonadales</taxon>
        <taxon>Pseudomonadaceae</taxon>
        <taxon>Pseudomonas</taxon>
    </lineage>
</organism>
<protein>
    <submittedName>
        <fullName evidence="3">Short-chain dehydrogenase</fullName>
    </submittedName>
</protein>
<dbReference type="PANTHER" id="PTHR44196:SF1">
    <property type="entry name" value="DEHYDROGENASE_REDUCTASE SDR FAMILY MEMBER 7B"/>
    <property type="match status" value="1"/>
</dbReference>
<dbReference type="SUPFAM" id="SSF51735">
    <property type="entry name" value="NAD(P)-binding Rossmann-fold domains"/>
    <property type="match status" value="1"/>
</dbReference>
<name>A0A0Q1CDZ5_9PSED</name>
<dbReference type="PRINTS" id="PR00081">
    <property type="entry name" value="GDHRDH"/>
</dbReference>
<dbReference type="OrthoDB" id="335726at2"/>
<comment type="caution">
    <text evidence="3">The sequence shown here is derived from an EMBL/GenBank/DDBJ whole genome shotgun (WGS) entry which is preliminary data.</text>
</comment>
<dbReference type="GO" id="GO:0016020">
    <property type="term" value="C:membrane"/>
    <property type="evidence" value="ECO:0007669"/>
    <property type="project" value="TreeGrafter"/>
</dbReference>
<evidence type="ECO:0000256" key="2">
    <source>
        <dbReference type="ARBA" id="ARBA00023002"/>
    </source>
</evidence>
<evidence type="ECO:0000313" key="3">
    <source>
        <dbReference type="EMBL" id="KQB52538.1"/>
    </source>
</evidence>
<dbReference type="AlphaFoldDB" id="A0A0Q1CDZ5"/>
<dbReference type="InterPro" id="IPR002347">
    <property type="entry name" value="SDR_fam"/>
</dbReference>